<dbReference type="CDD" id="cd03064">
    <property type="entry name" value="TRX_Fd_NuoE"/>
    <property type="match status" value="1"/>
</dbReference>
<keyword evidence="4" id="KW-0408">Iron</keyword>
<feature type="region of interest" description="Disordered" evidence="7">
    <location>
        <begin position="1"/>
        <end position="25"/>
    </location>
</feature>
<keyword evidence="2" id="KW-0001">2Fe-2S</keyword>
<dbReference type="Proteomes" id="UP000216446">
    <property type="component" value="Unassembled WGS sequence"/>
</dbReference>
<dbReference type="PANTHER" id="PTHR10371:SF3">
    <property type="entry name" value="NADH DEHYDROGENASE [UBIQUINONE] FLAVOPROTEIN 2, MITOCHONDRIAL"/>
    <property type="match status" value="1"/>
</dbReference>
<dbReference type="NCBIfam" id="TIGR01958">
    <property type="entry name" value="nuoE_fam"/>
    <property type="match status" value="1"/>
</dbReference>
<evidence type="ECO:0000313" key="8">
    <source>
        <dbReference type="EMBL" id="OZC03445.1"/>
    </source>
</evidence>
<keyword evidence="9" id="KW-1185">Reference proteome</keyword>
<keyword evidence="5" id="KW-0411">Iron-sulfur</keyword>
<sequence>MSPQTPGGFVSPKPQYTPGETPERHFSDDELVWTEDEKAQIETYRAQYPTNDGAVMKGLWLAQGKFGWLPPEVIRLVADTLEIPYAKVYGVATFYTMYFKEKKGQFVLDVCTCFSCQVCGGYDILHYLEDSLGVKAGMTTEDGLFTIQEAECLGACGSAPMLQVTNGPYVHNLTTEKVDKMISSLRNGETLPFESVTLPQDEDEMGGNRRSDTEAVTAYRTPPVSEHIH</sequence>
<dbReference type="Gene3D" id="1.10.10.1590">
    <property type="entry name" value="NADH-quinone oxidoreductase subunit E"/>
    <property type="match status" value="1"/>
</dbReference>
<dbReference type="GO" id="GO:0046872">
    <property type="term" value="F:metal ion binding"/>
    <property type="evidence" value="ECO:0007669"/>
    <property type="project" value="UniProtKB-KW"/>
</dbReference>
<dbReference type="EMBL" id="MQWB01000001">
    <property type="protein sequence ID" value="OZC03445.1"/>
    <property type="molecule type" value="Genomic_DNA"/>
</dbReference>
<dbReference type="FunCoup" id="A0A259U093">
    <property type="interactions" value="406"/>
</dbReference>
<dbReference type="AlphaFoldDB" id="A0A259U093"/>
<dbReference type="Pfam" id="PF01257">
    <property type="entry name" value="2Fe-2S_thioredx"/>
    <property type="match status" value="1"/>
</dbReference>
<dbReference type="GO" id="GO:0003954">
    <property type="term" value="F:NADH dehydrogenase activity"/>
    <property type="evidence" value="ECO:0007669"/>
    <property type="project" value="TreeGrafter"/>
</dbReference>
<dbReference type="GO" id="GO:0051537">
    <property type="term" value="F:2 iron, 2 sulfur cluster binding"/>
    <property type="evidence" value="ECO:0007669"/>
    <property type="project" value="UniProtKB-KW"/>
</dbReference>
<dbReference type="PROSITE" id="PS01099">
    <property type="entry name" value="COMPLEX1_24K"/>
    <property type="match status" value="1"/>
</dbReference>
<comment type="similarity">
    <text evidence="1">Belongs to the complex I 24 kDa subunit family.</text>
</comment>
<dbReference type="Gene3D" id="3.40.30.10">
    <property type="entry name" value="Glutaredoxin"/>
    <property type="match status" value="1"/>
</dbReference>
<organism evidence="8 9">
    <name type="scientific">Rubricoccus marinus</name>
    <dbReference type="NCBI Taxonomy" id="716817"/>
    <lineage>
        <taxon>Bacteria</taxon>
        <taxon>Pseudomonadati</taxon>
        <taxon>Rhodothermota</taxon>
        <taxon>Rhodothermia</taxon>
        <taxon>Rhodothermales</taxon>
        <taxon>Rubricoccaceae</taxon>
        <taxon>Rubricoccus</taxon>
    </lineage>
</organism>
<evidence type="ECO:0000256" key="6">
    <source>
        <dbReference type="ARBA" id="ARBA00034078"/>
    </source>
</evidence>
<evidence type="ECO:0000313" key="9">
    <source>
        <dbReference type="Proteomes" id="UP000216446"/>
    </source>
</evidence>
<reference evidence="8 9" key="1">
    <citation type="submission" date="2016-11" db="EMBL/GenBank/DDBJ databases">
        <title>Study of marine rhodopsin-containing bacteria.</title>
        <authorList>
            <person name="Yoshizawa S."/>
            <person name="Kumagai Y."/>
            <person name="Kogure K."/>
        </authorList>
    </citation>
    <scope>NUCLEOTIDE SEQUENCE [LARGE SCALE GENOMIC DNA]</scope>
    <source>
        <strain evidence="8 9">SG-29</strain>
    </source>
</reference>
<evidence type="ECO:0000256" key="5">
    <source>
        <dbReference type="ARBA" id="ARBA00023014"/>
    </source>
</evidence>
<evidence type="ECO:0000256" key="1">
    <source>
        <dbReference type="ARBA" id="ARBA00010643"/>
    </source>
</evidence>
<accession>A0A259U093</accession>
<name>A0A259U093_9BACT</name>
<dbReference type="FunFam" id="1.10.10.1590:FF:000001">
    <property type="entry name" value="NADH-quinone oxidoreductase subunit E"/>
    <property type="match status" value="1"/>
</dbReference>
<comment type="caution">
    <text evidence="8">The sequence shown here is derived from an EMBL/GenBank/DDBJ whole genome shotgun (WGS) entry which is preliminary data.</text>
</comment>
<dbReference type="InterPro" id="IPR041921">
    <property type="entry name" value="NuoE_N"/>
</dbReference>
<dbReference type="SUPFAM" id="SSF52833">
    <property type="entry name" value="Thioredoxin-like"/>
    <property type="match status" value="1"/>
</dbReference>
<evidence type="ECO:0000256" key="7">
    <source>
        <dbReference type="SAM" id="MobiDB-lite"/>
    </source>
</evidence>
<protein>
    <submittedName>
        <fullName evidence="8">NADH-quinone oxidoreductase subunit E</fullName>
    </submittedName>
</protein>
<evidence type="ECO:0000256" key="2">
    <source>
        <dbReference type="ARBA" id="ARBA00022714"/>
    </source>
</evidence>
<comment type="cofactor">
    <cofactor evidence="6">
        <name>[2Fe-2S] cluster</name>
        <dbReference type="ChEBI" id="CHEBI:190135"/>
    </cofactor>
</comment>
<proteinExistence type="inferred from homology"/>
<dbReference type="InterPro" id="IPR036249">
    <property type="entry name" value="Thioredoxin-like_sf"/>
</dbReference>
<gene>
    <name evidence="8" type="ORF">BSZ36_10910</name>
</gene>
<dbReference type="OrthoDB" id="9807941at2"/>
<dbReference type="RefSeq" id="WP_094548814.1">
    <property type="nucleotide sequence ID" value="NZ_MQWB01000001.1"/>
</dbReference>
<dbReference type="InterPro" id="IPR042128">
    <property type="entry name" value="NuoE_dom"/>
</dbReference>
<dbReference type="InParanoid" id="A0A259U093"/>
<evidence type="ECO:0000256" key="3">
    <source>
        <dbReference type="ARBA" id="ARBA00022723"/>
    </source>
</evidence>
<evidence type="ECO:0000256" key="4">
    <source>
        <dbReference type="ARBA" id="ARBA00023004"/>
    </source>
</evidence>
<keyword evidence="3" id="KW-0479">Metal-binding</keyword>
<dbReference type="PANTHER" id="PTHR10371">
    <property type="entry name" value="NADH DEHYDROGENASE UBIQUINONE FLAVOPROTEIN 2, MITOCHONDRIAL"/>
    <property type="match status" value="1"/>
</dbReference>
<dbReference type="InterPro" id="IPR002023">
    <property type="entry name" value="NuoE-like"/>
</dbReference>